<dbReference type="Pfam" id="PF13302">
    <property type="entry name" value="Acetyltransf_3"/>
    <property type="match status" value="1"/>
</dbReference>
<comment type="caution">
    <text evidence="2">The sequence shown here is derived from an EMBL/GenBank/DDBJ whole genome shotgun (WGS) entry which is preliminary data.</text>
</comment>
<dbReference type="InterPro" id="IPR016181">
    <property type="entry name" value="Acyl_CoA_acyltransferase"/>
</dbReference>
<dbReference type="Gene3D" id="3.40.630.30">
    <property type="match status" value="1"/>
</dbReference>
<dbReference type="InterPro" id="IPR000182">
    <property type="entry name" value="GNAT_dom"/>
</dbReference>
<organism evidence="2 3">
    <name type="scientific">Paenibacillus alvei</name>
    <name type="common">Bacillus alvei</name>
    <dbReference type="NCBI Taxonomy" id="44250"/>
    <lineage>
        <taxon>Bacteria</taxon>
        <taxon>Bacillati</taxon>
        <taxon>Bacillota</taxon>
        <taxon>Bacilli</taxon>
        <taxon>Bacillales</taxon>
        <taxon>Paenibacillaceae</taxon>
        <taxon>Paenibacillus</taxon>
    </lineage>
</organism>
<reference evidence="2 3" key="1">
    <citation type="submission" date="2020-05" db="EMBL/GenBank/DDBJ databases">
        <title>Whole genome sequencing and identification of novel metabolites from Paenibacillus alvei strain JR949.</title>
        <authorList>
            <person name="Rajendhran J."/>
            <person name="Sree Pranav P."/>
            <person name="Mahalakshmi B."/>
            <person name="Karthikeyan R."/>
        </authorList>
    </citation>
    <scope>NUCLEOTIDE SEQUENCE [LARGE SCALE GENOMIC DNA]</scope>
    <source>
        <strain evidence="2 3">JR949</strain>
    </source>
</reference>
<dbReference type="EMBL" id="JABFOR010000026">
    <property type="protein sequence ID" value="NOJ72512.1"/>
    <property type="molecule type" value="Genomic_DNA"/>
</dbReference>
<dbReference type="PANTHER" id="PTHR43415:SF5">
    <property type="entry name" value="ACETYLTRANSFERASE"/>
    <property type="match status" value="1"/>
</dbReference>
<sequence length="189" mass="22255">MVYHIWEGKRVRLRSIVASDWENFHANDYDTEIARLCDEVHFPRSEEGARLWTEQRAAAVPEGDQFRFAIDTLAGEMVGGMNAHGVDKRNGTFKYGVSIFREHWRKGYASDAIQVLLRYYFEELRYHKVTAHVNAYNEASISLHERLGFRQEGRLRDMVFTKGQYYDEFIFGLVRSEYDALQKRVDQFV</sequence>
<evidence type="ECO:0000259" key="1">
    <source>
        <dbReference type="PROSITE" id="PS51186"/>
    </source>
</evidence>
<accession>A0AAP7A4A3</accession>
<dbReference type="SUPFAM" id="SSF55729">
    <property type="entry name" value="Acyl-CoA N-acyltransferases (Nat)"/>
    <property type="match status" value="1"/>
</dbReference>
<dbReference type="Proteomes" id="UP000552038">
    <property type="component" value="Unassembled WGS sequence"/>
</dbReference>
<feature type="domain" description="N-acetyltransferase" evidence="1">
    <location>
        <begin position="11"/>
        <end position="172"/>
    </location>
</feature>
<gene>
    <name evidence="2" type="ORF">HMI46_18360</name>
</gene>
<evidence type="ECO:0000313" key="3">
    <source>
        <dbReference type="Proteomes" id="UP000552038"/>
    </source>
</evidence>
<dbReference type="GO" id="GO:0016747">
    <property type="term" value="F:acyltransferase activity, transferring groups other than amino-acyl groups"/>
    <property type="evidence" value="ECO:0007669"/>
    <property type="project" value="InterPro"/>
</dbReference>
<dbReference type="AlphaFoldDB" id="A0AAP7A4A3"/>
<dbReference type="PANTHER" id="PTHR43415">
    <property type="entry name" value="SPERMIDINE N(1)-ACETYLTRANSFERASE"/>
    <property type="match status" value="1"/>
</dbReference>
<dbReference type="PROSITE" id="PS51186">
    <property type="entry name" value="GNAT"/>
    <property type="match status" value="1"/>
</dbReference>
<name>A0AAP7A4A3_PAEAL</name>
<protein>
    <submittedName>
        <fullName evidence="2">GNAT family N-acetyltransferase</fullName>
    </submittedName>
</protein>
<evidence type="ECO:0000313" key="2">
    <source>
        <dbReference type="EMBL" id="NOJ72512.1"/>
    </source>
</evidence>
<proteinExistence type="predicted"/>
<dbReference type="RefSeq" id="WP_171418062.1">
    <property type="nucleotide sequence ID" value="NZ_JABFOR010000026.1"/>
</dbReference>